<dbReference type="SMART" id="SM00363">
    <property type="entry name" value="S4"/>
    <property type="match status" value="1"/>
</dbReference>
<dbReference type="EMBL" id="ACRF02000013">
    <property type="protein sequence ID" value="EEW93657.1"/>
    <property type="molecule type" value="Genomic_DNA"/>
</dbReference>
<dbReference type="Gene3D" id="3.30.70.580">
    <property type="entry name" value="Pseudouridine synthase I, catalytic domain, N-terminal subdomain"/>
    <property type="match status" value="1"/>
</dbReference>
<evidence type="ECO:0000256" key="1">
    <source>
        <dbReference type="ARBA" id="ARBA00008348"/>
    </source>
</evidence>
<protein>
    <recommendedName>
        <fullName evidence="5">Pseudouridine synthase</fullName>
        <ecNumber evidence="5">5.4.99.-</ecNumber>
    </recommendedName>
</protein>
<reference evidence="7" key="2">
    <citation type="submission" date="2011-10" db="EMBL/GenBank/DDBJ databases">
        <title>The Genome Sequence of Granulicatella elegans ATCC 700633.</title>
        <authorList>
            <consortium name="The Broad Institute Genome Sequencing Platform"/>
            <consortium name="The Broad Institute Genome Sequencing Center for Infectious Disease"/>
            <person name="Earl A."/>
            <person name="Ward D."/>
            <person name="Feldgarden M."/>
            <person name="Gevers D."/>
            <person name="Sibley C.D."/>
            <person name="Field T.R."/>
            <person name="Grinwis M."/>
            <person name="Eshaghurshan C.S."/>
            <person name="Surette M.G."/>
            <person name="Young S.K."/>
            <person name="Zeng Q."/>
            <person name="Gargeya S."/>
            <person name="Fitzgerald M."/>
            <person name="Haas B."/>
            <person name="Abouelleil A."/>
            <person name="Alvarado L."/>
            <person name="Arachchi H.M."/>
            <person name="Berlin A."/>
            <person name="Brown A."/>
            <person name="Chapman S.B."/>
            <person name="Chen Z."/>
            <person name="Dunbar C."/>
            <person name="Freedman E."/>
            <person name="Gearin G."/>
            <person name="Goldberg J."/>
            <person name="Griggs A."/>
            <person name="Gujja S."/>
            <person name="Heiman D."/>
            <person name="Howarth C."/>
            <person name="Larson L."/>
            <person name="Lui A."/>
            <person name="MacDonald P.J.P."/>
            <person name="Montmayeur A."/>
            <person name="Murphy C."/>
            <person name="Neiman D."/>
            <person name="Pearson M."/>
            <person name="Priest M."/>
            <person name="Roberts A."/>
            <person name="Saif S."/>
            <person name="Shea T."/>
            <person name="Shenoy N."/>
            <person name="Sisk P."/>
            <person name="Stolte C."/>
            <person name="Sykes S."/>
            <person name="Wortman J."/>
            <person name="Nusbaum C."/>
            <person name="Birren B."/>
        </authorList>
    </citation>
    <scope>NUCLEOTIDE SEQUENCE [LARGE SCALE GENOMIC DNA]</scope>
    <source>
        <strain evidence="7">ATCC 700633</strain>
    </source>
</reference>
<dbReference type="NCBIfam" id="TIGR00093">
    <property type="entry name" value="pseudouridine synthase"/>
    <property type="match status" value="1"/>
</dbReference>
<dbReference type="InterPro" id="IPR006145">
    <property type="entry name" value="PsdUridine_synth_RsuA/RluA"/>
</dbReference>
<dbReference type="RefSeq" id="WP_006702813.1">
    <property type="nucleotide sequence ID" value="NZ_KI391971.1"/>
</dbReference>
<proteinExistence type="inferred from homology"/>
<accession>D0BKQ4</accession>
<keyword evidence="3 5" id="KW-0413">Isomerase</keyword>
<evidence type="ECO:0000259" key="6">
    <source>
        <dbReference type="SMART" id="SM00363"/>
    </source>
</evidence>
<dbReference type="Proteomes" id="UP000002939">
    <property type="component" value="Unassembled WGS sequence"/>
</dbReference>
<dbReference type="SUPFAM" id="SSF55120">
    <property type="entry name" value="Pseudouridine synthase"/>
    <property type="match status" value="1"/>
</dbReference>
<dbReference type="eggNOG" id="COG1187">
    <property type="taxonomic scope" value="Bacteria"/>
</dbReference>
<evidence type="ECO:0000256" key="4">
    <source>
        <dbReference type="PROSITE-ProRule" id="PRU00182"/>
    </source>
</evidence>
<dbReference type="PROSITE" id="PS50889">
    <property type="entry name" value="S4"/>
    <property type="match status" value="1"/>
</dbReference>
<dbReference type="PROSITE" id="PS01149">
    <property type="entry name" value="PSI_RSU"/>
    <property type="match status" value="1"/>
</dbReference>
<evidence type="ECO:0000256" key="3">
    <source>
        <dbReference type="ARBA" id="ARBA00023235"/>
    </source>
</evidence>
<dbReference type="STRING" id="626369.HMPREF0446_00539"/>
<dbReference type="InterPro" id="IPR036986">
    <property type="entry name" value="S4_RNA-bd_sf"/>
</dbReference>
<comment type="similarity">
    <text evidence="1 5">Belongs to the pseudouridine synthase RsuA family.</text>
</comment>
<dbReference type="GO" id="GO:0005829">
    <property type="term" value="C:cytosol"/>
    <property type="evidence" value="ECO:0007669"/>
    <property type="project" value="UniProtKB-ARBA"/>
</dbReference>
<dbReference type="HOGENOM" id="CLU_024979_1_2_9"/>
<dbReference type="CDD" id="cd02870">
    <property type="entry name" value="PseudoU_synth_RsuA_like"/>
    <property type="match status" value="1"/>
</dbReference>
<dbReference type="GO" id="GO:0120159">
    <property type="term" value="F:rRNA pseudouridine synthase activity"/>
    <property type="evidence" value="ECO:0007669"/>
    <property type="project" value="UniProtKB-ARBA"/>
</dbReference>
<feature type="domain" description="RNA-binding S4" evidence="6">
    <location>
        <begin position="2"/>
        <end position="59"/>
    </location>
</feature>
<dbReference type="InterPro" id="IPR002942">
    <property type="entry name" value="S4_RNA-bd"/>
</dbReference>
<dbReference type="CDD" id="cd00165">
    <property type="entry name" value="S4"/>
    <property type="match status" value="1"/>
</dbReference>
<evidence type="ECO:0000256" key="2">
    <source>
        <dbReference type="ARBA" id="ARBA00022884"/>
    </source>
</evidence>
<dbReference type="FunFam" id="3.10.290.10:FF:000003">
    <property type="entry name" value="Pseudouridine synthase"/>
    <property type="match status" value="1"/>
</dbReference>
<dbReference type="InterPro" id="IPR018496">
    <property type="entry name" value="PsdUridine_synth_RsuA/RluB_CS"/>
</dbReference>
<evidence type="ECO:0000313" key="7">
    <source>
        <dbReference type="EMBL" id="EEW93657.1"/>
    </source>
</evidence>
<keyword evidence="8" id="KW-1185">Reference proteome</keyword>
<evidence type="ECO:0000256" key="5">
    <source>
        <dbReference type="RuleBase" id="RU003887"/>
    </source>
</evidence>
<dbReference type="Pfam" id="PF00849">
    <property type="entry name" value="PseudoU_synth_2"/>
    <property type="match status" value="1"/>
</dbReference>
<dbReference type="InterPro" id="IPR020103">
    <property type="entry name" value="PsdUridine_synth_cat_dom_sf"/>
</dbReference>
<dbReference type="FunFam" id="3.30.70.1560:FF:000001">
    <property type="entry name" value="Pseudouridine synthase"/>
    <property type="match status" value="1"/>
</dbReference>
<dbReference type="InterPro" id="IPR000748">
    <property type="entry name" value="PsdUridine_synth_RsuA/RluB/E/F"/>
</dbReference>
<dbReference type="EC" id="5.4.99.-" evidence="5"/>
<keyword evidence="2 4" id="KW-0694">RNA-binding</keyword>
<evidence type="ECO:0000313" key="8">
    <source>
        <dbReference type="Proteomes" id="UP000002939"/>
    </source>
</evidence>
<dbReference type="InterPro" id="IPR042092">
    <property type="entry name" value="PsdUridine_s_RsuA/RluB/E/F_cat"/>
</dbReference>
<reference evidence="7" key="1">
    <citation type="submission" date="2009-09" db="EMBL/GenBank/DDBJ databases">
        <authorList>
            <consortium name="The Broad Institute Genome Sequencing Platform"/>
            <person name="Ward D."/>
            <person name="Feldgarden M."/>
            <person name="Earl A."/>
            <person name="Young S.K."/>
            <person name="Zeng Q."/>
            <person name="Koehrsen M."/>
            <person name="Alvarado L."/>
            <person name="Berlin A."/>
            <person name="Bochicchio J."/>
            <person name="Borenstein D."/>
            <person name="Chapman S.B."/>
            <person name="Chen Z."/>
            <person name="Engels R."/>
            <person name="Freedman E."/>
            <person name="Gellesch M."/>
            <person name="Goldberg J."/>
            <person name="Griggs A."/>
            <person name="Gujja S."/>
            <person name="Heilman E."/>
            <person name="Heiman D."/>
            <person name="Hepburn T."/>
            <person name="Howarth C."/>
            <person name="Jen D."/>
            <person name="Larson L."/>
            <person name="Lewis B."/>
            <person name="Mehta T."/>
            <person name="Park D."/>
            <person name="Pearson M."/>
            <person name="Roberts A."/>
            <person name="Saif S."/>
            <person name="Shea T."/>
            <person name="Shenoy N."/>
            <person name="Sisk P."/>
            <person name="Stolte C."/>
            <person name="Sykes S."/>
            <person name="Thomson T."/>
            <person name="Walk T."/>
            <person name="White J."/>
            <person name="Yandava C."/>
            <person name="Sibley C.D."/>
            <person name="Field T.R."/>
            <person name="Grinwis M."/>
            <person name="Eshaghurshan C.S."/>
            <person name="Surette M.G."/>
            <person name="Haas B."/>
            <person name="Nusbaum C."/>
            <person name="Birren B."/>
        </authorList>
    </citation>
    <scope>NUCLEOTIDE SEQUENCE [LARGE SCALE GENOMIC DNA]</scope>
    <source>
        <strain evidence="7">ATCC 700633</strain>
    </source>
</reference>
<dbReference type="SUPFAM" id="SSF55174">
    <property type="entry name" value="Alpha-L RNA-binding motif"/>
    <property type="match status" value="1"/>
</dbReference>
<dbReference type="Gene3D" id="3.30.70.1560">
    <property type="entry name" value="Alpha-L RNA-binding motif"/>
    <property type="match status" value="1"/>
</dbReference>
<dbReference type="OrthoDB" id="9807213at2"/>
<dbReference type="Gene3D" id="3.10.290.10">
    <property type="entry name" value="RNA-binding S4 domain"/>
    <property type="match status" value="1"/>
</dbReference>
<dbReference type="Pfam" id="PF01479">
    <property type="entry name" value="S4"/>
    <property type="match status" value="1"/>
</dbReference>
<dbReference type="GO" id="GO:0003723">
    <property type="term" value="F:RNA binding"/>
    <property type="evidence" value="ECO:0007669"/>
    <property type="project" value="UniProtKB-KW"/>
</dbReference>
<dbReference type="PANTHER" id="PTHR47683">
    <property type="entry name" value="PSEUDOURIDINE SYNTHASE FAMILY PROTEIN-RELATED"/>
    <property type="match status" value="1"/>
</dbReference>
<organism evidence="7 8">
    <name type="scientific">Granulicatella elegans ATCC 700633</name>
    <dbReference type="NCBI Taxonomy" id="626369"/>
    <lineage>
        <taxon>Bacteria</taxon>
        <taxon>Bacillati</taxon>
        <taxon>Bacillota</taxon>
        <taxon>Bacilli</taxon>
        <taxon>Lactobacillales</taxon>
        <taxon>Carnobacteriaceae</taxon>
        <taxon>Granulicatella</taxon>
    </lineage>
</organism>
<dbReference type="FunFam" id="3.30.70.580:FF:000005">
    <property type="entry name" value="Pseudouridine synthase"/>
    <property type="match status" value="1"/>
</dbReference>
<gene>
    <name evidence="7" type="ORF">HMPREF0446_00539</name>
</gene>
<dbReference type="AlphaFoldDB" id="D0BKQ4"/>
<dbReference type="PANTHER" id="PTHR47683:SF2">
    <property type="entry name" value="RNA-BINDING S4 DOMAIN-CONTAINING PROTEIN"/>
    <property type="match status" value="1"/>
</dbReference>
<dbReference type="GO" id="GO:0000455">
    <property type="term" value="P:enzyme-directed rRNA pseudouridine synthesis"/>
    <property type="evidence" value="ECO:0007669"/>
    <property type="project" value="UniProtKB-ARBA"/>
</dbReference>
<name>D0BKQ4_9LACT</name>
<dbReference type="InterPro" id="IPR050343">
    <property type="entry name" value="RsuA_PseudoU_synthase"/>
</dbReference>
<sequence>MERLQKVMAHAGIASRRKCEAFIEEGRVKVNGTVVRELGYKVSQSDKIEVDGIPIYKEEPVYFMFYKPKSVLSSVTDDRGRTVISDYFKDIPQRVYPVGRLDYDTTGLILLTNDGEFANLMTHPKHHVEKKYIAKVKGVPTPRHMRQLERGIWIDGKKTSKAVARILSVDTEKNTGIVSLTIHEGWNHQVKKMFEAVELPVQKLKREEFGFLTLENLRPGDYRELRAFEVQKLVRLAKNEI</sequence>
<dbReference type="InterPro" id="IPR020094">
    <property type="entry name" value="TruA/RsuA/RluB/E/F_N"/>
</dbReference>
<comment type="caution">
    <text evidence="7">The sequence shown here is derived from an EMBL/GenBank/DDBJ whole genome shotgun (WGS) entry which is preliminary data.</text>
</comment>